<comment type="subcellular location">
    <subcellularLocation>
        <location evidence="1">Cytoplasm</location>
    </subcellularLocation>
</comment>
<dbReference type="InterPro" id="IPR018163">
    <property type="entry name" value="Thr/Ala-tRNA-synth_IIc_edit"/>
</dbReference>
<reference evidence="16" key="1">
    <citation type="submission" date="2022-11" db="EMBL/GenBank/DDBJ databases">
        <authorList>
            <person name="Petersen C."/>
        </authorList>
    </citation>
    <scope>NUCLEOTIDE SEQUENCE</scope>
    <source>
        <strain evidence="16">IBT 30761</strain>
    </source>
</reference>
<dbReference type="FunFam" id="3.30.980.10:FF:000005">
    <property type="entry name" value="Threonyl-tRNA synthetase, mitochondrial"/>
    <property type="match status" value="1"/>
</dbReference>
<evidence type="ECO:0000256" key="6">
    <source>
        <dbReference type="ARBA" id="ARBA00022741"/>
    </source>
</evidence>
<evidence type="ECO:0000256" key="3">
    <source>
        <dbReference type="ARBA" id="ARBA00013163"/>
    </source>
</evidence>
<dbReference type="SMART" id="SM00863">
    <property type="entry name" value="tRNA_SAD"/>
    <property type="match status" value="1"/>
</dbReference>
<keyword evidence="8" id="KW-0648">Protein biosynthesis</keyword>
<keyword evidence="4" id="KW-0963">Cytoplasm</keyword>
<dbReference type="SUPFAM" id="SSF81271">
    <property type="entry name" value="TGS-like"/>
    <property type="match status" value="1"/>
</dbReference>
<dbReference type="Pfam" id="PF03129">
    <property type="entry name" value="HGTP_anticodon"/>
    <property type="match status" value="1"/>
</dbReference>
<dbReference type="InterPro" id="IPR036621">
    <property type="entry name" value="Anticodon-bd_dom_sf"/>
</dbReference>
<organism evidence="16 17">
    <name type="scientific">Penicillium argentinense</name>
    <dbReference type="NCBI Taxonomy" id="1131581"/>
    <lineage>
        <taxon>Eukaryota</taxon>
        <taxon>Fungi</taxon>
        <taxon>Dikarya</taxon>
        <taxon>Ascomycota</taxon>
        <taxon>Pezizomycotina</taxon>
        <taxon>Eurotiomycetes</taxon>
        <taxon>Eurotiomycetidae</taxon>
        <taxon>Eurotiales</taxon>
        <taxon>Aspergillaceae</taxon>
        <taxon>Penicillium</taxon>
    </lineage>
</organism>
<dbReference type="Pfam" id="PF00587">
    <property type="entry name" value="tRNA-synt_2b"/>
    <property type="match status" value="1"/>
</dbReference>
<comment type="catalytic activity">
    <reaction evidence="11">
        <text>tRNA(Thr) + L-threonine + ATP = L-threonyl-tRNA(Thr) + AMP + diphosphate + H(+)</text>
        <dbReference type="Rhea" id="RHEA:24624"/>
        <dbReference type="Rhea" id="RHEA-COMP:9670"/>
        <dbReference type="Rhea" id="RHEA-COMP:9704"/>
        <dbReference type="ChEBI" id="CHEBI:15378"/>
        <dbReference type="ChEBI" id="CHEBI:30616"/>
        <dbReference type="ChEBI" id="CHEBI:33019"/>
        <dbReference type="ChEBI" id="CHEBI:57926"/>
        <dbReference type="ChEBI" id="CHEBI:78442"/>
        <dbReference type="ChEBI" id="CHEBI:78534"/>
        <dbReference type="ChEBI" id="CHEBI:456215"/>
        <dbReference type="EC" id="6.1.1.3"/>
    </reaction>
</comment>
<dbReference type="Pfam" id="PF07973">
    <property type="entry name" value="tRNA_SAD"/>
    <property type="match status" value="1"/>
</dbReference>
<feature type="domain" description="TGS" evidence="15">
    <location>
        <begin position="68"/>
        <end position="134"/>
    </location>
</feature>
<name>A0A9W9JVN5_9EURO</name>
<gene>
    <name evidence="16" type="ORF">N7532_011875</name>
</gene>
<dbReference type="GO" id="GO:0004829">
    <property type="term" value="F:threonine-tRNA ligase activity"/>
    <property type="evidence" value="ECO:0007669"/>
    <property type="project" value="UniProtKB-EC"/>
</dbReference>
<keyword evidence="17" id="KW-1185">Reference proteome</keyword>
<dbReference type="InterPro" id="IPR004154">
    <property type="entry name" value="Anticodon-bd"/>
</dbReference>
<dbReference type="SUPFAM" id="SSF55186">
    <property type="entry name" value="ThrRS/AlaRS common domain"/>
    <property type="match status" value="1"/>
</dbReference>
<dbReference type="GO" id="GO:0005524">
    <property type="term" value="F:ATP binding"/>
    <property type="evidence" value="ECO:0007669"/>
    <property type="project" value="UniProtKB-KW"/>
</dbReference>
<protein>
    <recommendedName>
        <fullName evidence="12">Probable threonine--tRNA ligase, cytoplasmic</fullName>
        <ecNumber evidence="3">6.1.1.3</ecNumber>
    </recommendedName>
    <alternativeName>
        <fullName evidence="10">Threonyl-tRNA synthetase</fullName>
    </alternativeName>
</protein>
<feature type="region of interest" description="Disordered" evidence="13">
    <location>
        <begin position="1"/>
        <end position="42"/>
    </location>
</feature>
<reference evidence="16" key="2">
    <citation type="journal article" date="2023" name="IMA Fungus">
        <title>Comparative genomic study of the Penicillium genus elucidates a diverse pangenome and 15 lateral gene transfer events.</title>
        <authorList>
            <person name="Petersen C."/>
            <person name="Sorensen T."/>
            <person name="Nielsen M.R."/>
            <person name="Sondergaard T.E."/>
            <person name="Sorensen J.L."/>
            <person name="Fitzpatrick D.A."/>
            <person name="Frisvad J.C."/>
            <person name="Nielsen K.L."/>
        </authorList>
    </citation>
    <scope>NUCLEOTIDE SEQUENCE</scope>
    <source>
        <strain evidence="16">IBT 30761</strain>
    </source>
</reference>
<dbReference type="SUPFAM" id="SSF52954">
    <property type="entry name" value="Class II aaRS ABD-related"/>
    <property type="match status" value="1"/>
</dbReference>
<dbReference type="PANTHER" id="PTHR11451:SF46">
    <property type="entry name" value="THREONINE--TRNA LIGASE"/>
    <property type="match status" value="1"/>
</dbReference>
<evidence type="ECO:0000256" key="13">
    <source>
        <dbReference type="SAM" id="MobiDB-lite"/>
    </source>
</evidence>
<dbReference type="PANTHER" id="PTHR11451">
    <property type="entry name" value="THREONINE-TRNA LIGASE"/>
    <property type="match status" value="1"/>
</dbReference>
<dbReference type="InterPro" id="IPR002320">
    <property type="entry name" value="Thr-tRNA-ligase_IIa"/>
</dbReference>
<comment type="caution">
    <text evidence="16">The sequence shown here is derived from an EMBL/GenBank/DDBJ whole genome shotgun (WGS) entry which is preliminary data.</text>
</comment>
<dbReference type="CDD" id="cd01667">
    <property type="entry name" value="TGS_ThrRS"/>
    <property type="match status" value="1"/>
</dbReference>
<feature type="domain" description="Aminoacyl-transfer RNA synthetases class-II family profile" evidence="14">
    <location>
        <begin position="302"/>
        <end position="628"/>
    </location>
</feature>
<dbReference type="OrthoDB" id="5423599at2759"/>
<feature type="compositionally biased region" description="Basic and acidic residues" evidence="13">
    <location>
        <begin position="1"/>
        <end position="10"/>
    </location>
</feature>
<dbReference type="Proteomes" id="UP001149074">
    <property type="component" value="Unassembled WGS sequence"/>
</dbReference>
<evidence type="ECO:0000256" key="2">
    <source>
        <dbReference type="ARBA" id="ARBA00008226"/>
    </source>
</evidence>
<dbReference type="Gene3D" id="3.30.980.10">
    <property type="entry name" value="Threonyl-trna Synthetase, Chain A, domain 2"/>
    <property type="match status" value="1"/>
</dbReference>
<accession>A0A9W9JVN5</accession>
<feature type="region of interest" description="Disordered" evidence="13">
    <location>
        <begin position="577"/>
        <end position="597"/>
    </location>
</feature>
<dbReference type="PRINTS" id="PR01047">
    <property type="entry name" value="TRNASYNTHTHR"/>
</dbReference>
<dbReference type="CDD" id="cd00771">
    <property type="entry name" value="ThrRS_core"/>
    <property type="match status" value="1"/>
</dbReference>
<dbReference type="CDD" id="cd00860">
    <property type="entry name" value="ThrRS_anticodon"/>
    <property type="match status" value="1"/>
</dbReference>
<feature type="compositionally biased region" description="Basic and acidic residues" evidence="13">
    <location>
        <begin position="577"/>
        <end position="591"/>
    </location>
</feature>
<dbReference type="InterPro" id="IPR033728">
    <property type="entry name" value="ThrRS_core"/>
</dbReference>
<dbReference type="NCBIfam" id="TIGR00418">
    <property type="entry name" value="thrS"/>
    <property type="match status" value="1"/>
</dbReference>
<dbReference type="InterPro" id="IPR047246">
    <property type="entry name" value="ThrRS_anticodon"/>
</dbReference>
<dbReference type="InterPro" id="IPR012947">
    <property type="entry name" value="tRNA_SAD"/>
</dbReference>
<dbReference type="RefSeq" id="XP_056469354.1">
    <property type="nucleotide sequence ID" value="XM_056624366.1"/>
</dbReference>
<sequence length="739" mass="84413">MVAESPKDLPVRPAADAKGNPDASAPPKDAKKQAPPTEPLPDWLIERNNLFEELWQQHLEEIKNRPHPEINVTLDIGDNNPSPVPAKAYETTPGSFLRDVPKDVSAEVVIAKVNGELWDLNRPLEGDCAVVLIPFSNPEGREVFWHSSAHCLGLCAETEFGCMLSHGPPTPQGFFYDMAIPGGRVVRESDWKPLENKASKVFKEKQSFDRLEVSKENLKKMFSYSKYKLHYIDKLVTGEKSTVYRNGTLVDLCRGPHIQNSSKIKAFKIMQNSSAYFLGDQTNDSLQRIRGVAFPDKKGMADHLKFLEEAEKRNHLRLGKEQELFFFSDASPGSAFLLPHGVKIFNSIQKLLRTEYRKRGYQEVQTPNMYDASLWVTSGHWQHYHQDMFQLDVDKRKWALKPMNCPGHFLLFGHRERSYRELPMRIADFGVLHRNEASGALSGLTRVRKFQQDDTHIFCTQDQIMSEVEGLFDFLQSIYGLFGFSFKLKLSTRPEKYMGALETWDYAEDQLKKALTKFLGNDWTIDEGDGAFYGPKIDIQIADALGREFQCATIQLDYQAPINFKLEYMTHEKAEKVQVGEEKKAEGETKSTDPGPGRARPVVIHRAIIGSFERFLGILIEHFGGKWPFWLNPRQIMVIPVMPQLNDFAQDVQRIFSEDKMHVDVDVSGNTLQKKIRNAQLAQYNLIFVVGAQEKDSWSVNIRNRDDPATQHKGVMVPIDEARAKIRALRKERRLETTL</sequence>
<evidence type="ECO:0000256" key="4">
    <source>
        <dbReference type="ARBA" id="ARBA00022490"/>
    </source>
</evidence>
<keyword evidence="9" id="KW-0030">Aminoacyl-tRNA synthetase</keyword>
<dbReference type="Gene3D" id="3.10.20.30">
    <property type="match status" value="1"/>
</dbReference>
<evidence type="ECO:0000259" key="14">
    <source>
        <dbReference type="PROSITE" id="PS50862"/>
    </source>
</evidence>
<evidence type="ECO:0000313" key="17">
    <source>
        <dbReference type="Proteomes" id="UP001149074"/>
    </source>
</evidence>
<evidence type="ECO:0000256" key="8">
    <source>
        <dbReference type="ARBA" id="ARBA00022917"/>
    </source>
</evidence>
<keyword evidence="5" id="KW-0436">Ligase</keyword>
<dbReference type="InterPro" id="IPR006195">
    <property type="entry name" value="aa-tRNA-synth_II"/>
</dbReference>
<dbReference type="FunFam" id="3.30.930.10:FF:000019">
    <property type="entry name" value="Threonine--tRNA ligase"/>
    <property type="match status" value="1"/>
</dbReference>
<evidence type="ECO:0000259" key="15">
    <source>
        <dbReference type="PROSITE" id="PS51880"/>
    </source>
</evidence>
<evidence type="ECO:0000256" key="10">
    <source>
        <dbReference type="ARBA" id="ARBA00031900"/>
    </source>
</evidence>
<keyword evidence="7" id="KW-0067">ATP-binding</keyword>
<dbReference type="PROSITE" id="PS50862">
    <property type="entry name" value="AA_TRNA_LIGASE_II"/>
    <property type="match status" value="1"/>
</dbReference>
<dbReference type="Gene3D" id="3.30.930.10">
    <property type="entry name" value="Bira Bifunctional Protein, Domain 2"/>
    <property type="match status" value="1"/>
</dbReference>
<dbReference type="GeneID" id="81363345"/>
<evidence type="ECO:0000313" key="16">
    <source>
        <dbReference type="EMBL" id="KAJ5082832.1"/>
    </source>
</evidence>
<dbReference type="InterPro" id="IPR045864">
    <property type="entry name" value="aa-tRNA-synth_II/BPL/LPL"/>
</dbReference>
<dbReference type="InterPro" id="IPR002314">
    <property type="entry name" value="aa-tRNA-synt_IIb"/>
</dbReference>
<evidence type="ECO:0000256" key="5">
    <source>
        <dbReference type="ARBA" id="ARBA00022598"/>
    </source>
</evidence>
<dbReference type="Pfam" id="PF02824">
    <property type="entry name" value="TGS"/>
    <property type="match status" value="1"/>
</dbReference>
<dbReference type="EC" id="6.1.1.3" evidence="3"/>
<dbReference type="Gene3D" id="3.40.50.800">
    <property type="entry name" value="Anticodon-binding domain"/>
    <property type="match status" value="1"/>
</dbReference>
<dbReference type="InterPro" id="IPR012676">
    <property type="entry name" value="TGS-like"/>
</dbReference>
<evidence type="ECO:0000256" key="12">
    <source>
        <dbReference type="ARBA" id="ARBA00072369"/>
    </source>
</evidence>
<dbReference type="GO" id="GO:0006435">
    <property type="term" value="P:threonyl-tRNA aminoacylation"/>
    <property type="evidence" value="ECO:0007669"/>
    <property type="project" value="InterPro"/>
</dbReference>
<evidence type="ECO:0000256" key="11">
    <source>
        <dbReference type="ARBA" id="ARBA00049515"/>
    </source>
</evidence>
<proteinExistence type="inferred from homology"/>
<dbReference type="SUPFAM" id="SSF55681">
    <property type="entry name" value="Class II aaRS and biotin synthetases"/>
    <property type="match status" value="1"/>
</dbReference>
<dbReference type="HAMAP" id="MF_00184">
    <property type="entry name" value="Thr_tRNA_synth"/>
    <property type="match status" value="1"/>
</dbReference>
<evidence type="ECO:0000256" key="7">
    <source>
        <dbReference type="ARBA" id="ARBA00022840"/>
    </source>
</evidence>
<dbReference type="AlphaFoldDB" id="A0A9W9JVN5"/>
<evidence type="ECO:0000256" key="9">
    <source>
        <dbReference type="ARBA" id="ARBA00023146"/>
    </source>
</evidence>
<keyword evidence="6" id="KW-0547">Nucleotide-binding</keyword>
<dbReference type="PROSITE" id="PS51880">
    <property type="entry name" value="TGS"/>
    <property type="match status" value="1"/>
</dbReference>
<dbReference type="EMBL" id="JAPQKI010000011">
    <property type="protein sequence ID" value="KAJ5082832.1"/>
    <property type="molecule type" value="Genomic_DNA"/>
</dbReference>
<dbReference type="InterPro" id="IPR012675">
    <property type="entry name" value="Beta-grasp_dom_sf"/>
</dbReference>
<dbReference type="InterPro" id="IPR004095">
    <property type="entry name" value="TGS"/>
</dbReference>
<evidence type="ECO:0000256" key="1">
    <source>
        <dbReference type="ARBA" id="ARBA00004496"/>
    </source>
</evidence>
<dbReference type="GO" id="GO:0005739">
    <property type="term" value="C:mitochondrion"/>
    <property type="evidence" value="ECO:0007669"/>
    <property type="project" value="TreeGrafter"/>
</dbReference>
<comment type="similarity">
    <text evidence="2">Belongs to the class-II aminoacyl-tRNA synthetase family.</text>
</comment>
<dbReference type="FunFam" id="3.40.50.800:FF:000003">
    <property type="entry name" value="Threonine--tRNA ligase 2, cytoplasmic"/>
    <property type="match status" value="1"/>
</dbReference>